<gene>
    <name evidence="2" type="ORF">jhhlp_006925</name>
</gene>
<feature type="compositionally biased region" description="Polar residues" evidence="1">
    <location>
        <begin position="14"/>
        <end position="26"/>
    </location>
</feature>
<accession>A0A2N3N344</accession>
<dbReference type="InParanoid" id="A0A2N3N344"/>
<organism evidence="2 3">
    <name type="scientific">Lomentospora prolificans</name>
    <dbReference type="NCBI Taxonomy" id="41688"/>
    <lineage>
        <taxon>Eukaryota</taxon>
        <taxon>Fungi</taxon>
        <taxon>Dikarya</taxon>
        <taxon>Ascomycota</taxon>
        <taxon>Pezizomycotina</taxon>
        <taxon>Sordariomycetes</taxon>
        <taxon>Hypocreomycetidae</taxon>
        <taxon>Microascales</taxon>
        <taxon>Microascaceae</taxon>
        <taxon>Lomentospora</taxon>
    </lineage>
</organism>
<keyword evidence="3" id="KW-1185">Reference proteome</keyword>
<dbReference type="VEuPathDB" id="FungiDB:jhhlp_006925"/>
<sequence length="100" mass="10607">MSSSRAPRPAPLNLHSSQGKQSFESSFSDRGRSRSTDGGDNNTPVATPSTAGMGSPHEAGRKTSSGNVNVYTTCGRHTDQFLFGGPSLGEMARSLLRHNR</sequence>
<dbReference type="AlphaFoldDB" id="A0A2N3N344"/>
<feature type="compositionally biased region" description="Polar residues" evidence="1">
    <location>
        <begin position="38"/>
        <end position="52"/>
    </location>
</feature>
<feature type="compositionally biased region" description="Polar residues" evidence="1">
    <location>
        <begin position="62"/>
        <end position="71"/>
    </location>
</feature>
<evidence type="ECO:0000313" key="2">
    <source>
        <dbReference type="EMBL" id="PKS06849.1"/>
    </source>
</evidence>
<reference evidence="2 3" key="1">
    <citation type="journal article" date="2017" name="G3 (Bethesda)">
        <title>First Draft Genome Sequence of the Pathogenic Fungus Lomentospora prolificans (Formerly Scedosporium prolificans).</title>
        <authorList>
            <person name="Luo R."/>
            <person name="Zimin A."/>
            <person name="Workman R."/>
            <person name="Fan Y."/>
            <person name="Pertea G."/>
            <person name="Grossman N."/>
            <person name="Wear M.P."/>
            <person name="Jia B."/>
            <person name="Miller H."/>
            <person name="Casadevall A."/>
            <person name="Timp W."/>
            <person name="Zhang S.X."/>
            <person name="Salzberg S.L."/>
        </authorList>
    </citation>
    <scope>NUCLEOTIDE SEQUENCE [LARGE SCALE GENOMIC DNA]</scope>
    <source>
        <strain evidence="2 3">JHH-5317</strain>
    </source>
</reference>
<feature type="compositionally biased region" description="Basic and acidic residues" evidence="1">
    <location>
        <begin position="27"/>
        <end position="37"/>
    </location>
</feature>
<proteinExistence type="predicted"/>
<comment type="caution">
    <text evidence="2">The sequence shown here is derived from an EMBL/GenBank/DDBJ whole genome shotgun (WGS) entry which is preliminary data.</text>
</comment>
<name>A0A2N3N344_9PEZI</name>
<dbReference type="Proteomes" id="UP000233524">
    <property type="component" value="Unassembled WGS sequence"/>
</dbReference>
<protein>
    <submittedName>
        <fullName evidence="2">Uncharacterized protein</fullName>
    </submittedName>
</protein>
<evidence type="ECO:0000313" key="3">
    <source>
        <dbReference type="Proteomes" id="UP000233524"/>
    </source>
</evidence>
<feature type="region of interest" description="Disordered" evidence="1">
    <location>
        <begin position="1"/>
        <end position="71"/>
    </location>
</feature>
<evidence type="ECO:0000256" key="1">
    <source>
        <dbReference type="SAM" id="MobiDB-lite"/>
    </source>
</evidence>
<dbReference type="EMBL" id="NLAX01001033">
    <property type="protein sequence ID" value="PKS06849.1"/>
    <property type="molecule type" value="Genomic_DNA"/>
</dbReference>
<dbReference type="OrthoDB" id="5089392at2759"/>